<organism evidence="2 3">
    <name type="scientific">Geomesophilobacter sediminis</name>
    <dbReference type="NCBI Taxonomy" id="2798584"/>
    <lineage>
        <taxon>Bacteria</taxon>
        <taxon>Pseudomonadati</taxon>
        <taxon>Thermodesulfobacteriota</taxon>
        <taxon>Desulfuromonadia</taxon>
        <taxon>Geobacterales</taxon>
        <taxon>Geobacteraceae</taxon>
        <taxon>Geomesophilobacter</taxon>
    </lineage>
</organism>
<keyword evidence="1" id="KW-0812">Transmembrane</keyword>
<dbReference type="InterPro" id="IPR049886">
    <property type="entry name" value="CFI_box_CTERM_dom"/>
</dbReference>
<evidence type="ECO:0000256" key="1">
    <source>
        <dbReference type="SAM" id="Phobius"/>
    </source>
</evidence>
<gene>
    <name evidence="2" type="ORF">JFN93_02080</name>
</gene>
<evidence type="ECO:0000313" key="2">
    <source>
        <dbReference type="EMBL" id="MBJ6723486.1"/>
    </source>
</evidence>
<feature type="transmembrane region" description="Helical" evidence="1">
    <location>
        <begin position="582"/>
        <end position="600"/>
    </location>
</feature>
<dbReference type="AlphaFoldDB" id="A0A8J7J9T8"/>
<dbReference type="RefSeq" id="WP_199382334.1">
    <property type="nucleotide sequence ID" value="NZ_JAEMHM010000002.1"/>
</dbReference>
<sequence>MIRTLRVVTLLLLIVVPAASWGAALDDYYLSRLANAHSGARSLAAIVPGQSLGPDRGQTIIRHQAWLDWQKLQPSTRKTLAKVMARPTLAGERTCTPVGGHFTIHYATSGSDAPDSTDANGNNVPDWVETVAGVFEYVYSVEIGKMGYQAPPGSSYDVYLEDLAPQKVYGFTTNDFTGVTSVSYPSYIEIDKSFTNSIFLPFAPITSLRITAAHEFHHAIQYGYNAYFPSVYAEMTSTWMEDEVYDSGNQLYDYIPDYLSYSDTIAINGPMDNSNSPYGRWVFNRYLAELQGRTVVRSIWEKLGSMPAPSSAAPDSSNEIPIEPIIDSVLKGNFANNFFGFAKRMLVRDWSSHQSELSLIPRITPLAVNSVHGTVTPTLSLPTAYTFGYYRYTASTQDGQPLLINLPSLPAALAVTAFQVDGSTATGWQEYPYDSGNQRITIPVFNNDVYLVVCNNGGNMAAPVVVSPAFPADSSTILDGTNLDANVLTIPQAQPVPTGSKSSGGGCFIATAAYGSYLHPKVAELRQFRDRYLMTNAPGRAFVAAYYAVSPPIAKVIAGHEWMRAAVRVLLTPLVFAVEHPWLALIFVLALAGGVGWRWVSRREKRTAGASASVVG</sequence>
<protein>
    <submittedName>
        <fullName evidence="2">Uncharacterized protein</fullName>
    </submittedName>
</protein>
<reference evidence="2" key="1">
    <citation type="submission" date="2020-12" db="EMBL/GenBank/DDBJ databases">
        <title>Geomonas sp. Red875, isolated from river sediment.</title>
        <authorList>
            <person name="Xu Z."/>
            <person name="Zhang Z."/>
            <person name="Masuda Y."/>
            <person name="Itoh H."/>
            <person name="Senoo K."/>
        </authorList>
    </citation>
    <scope>NUCLEOTIDE SEQUENCE</scope>
    <source>
        <strain evidence="2">Red875</strain>
    </source>
</reference>
<dbReference type="NCBIfam" id="NF041770">
    <property type="entry name" value="CFI_box_CTERM"/>
    <property type="match status" value="1"/>
</dbReference>
<dbReference type="EMBL" id="JAEMHM010000002">
    <property type="protein sequence ID" value="MBJ6723486.1"/>
    <property type="molecule type" value="Genomic_DNA"/>
</dbReference>
<keyword evidence="1" id="KW-1133">Transmembrane helix</keyword>
<dbReference type="NCBIfam" id="NF045524">
    <property type="entry name" value="MXAN_6640_HExxH"/>
    <property type="match status" value="1"/>
</dbReference>
<name>A0A8J7J9T8_9BACT</name>
<keyword evidence="1" id="KW-0472">Membrane</keyword>
<dbReference type="Proteomes" id="UP000636888">
    <property type="component" value="Unassembled WGS sequence"/>
</dbReference>
<accession>A0A8J7J9T8</accession>
<comment type="caution">
    <text evidence="2">The sequence shown here is derived from an EMBL/GenBank/DDBJ whole genome shotgun (WGS) entry which is preliminary data.</text>
</comment>
<evidence type="ECO:0000313" key="3">
    <source>
        <dbReference type="Proteomes" id="UP000636888"/>
    </source>
</evidence>
<proteinExistence type="predicted"/>
<keyword evidence="3" id="KW-1185">Reference proteome</keyword>